<feature type="transmembrane region" description="Helical" evidence="2">
    <location>
        <begin position="1420"/>
        <end position="1441"/>
    </location>
</feature>
<keyword evidence="1" id="KW-0677">Repeat</keyword>
<dbReference type="SUPFAM" id="SSF49265">
    <property type="entry name" value="Fibronectin type III"/>
    <property type="match status" value="3"/>
</dbReference>
<name>A0A0N4SWZ1_BRUPA</name>
<gene>
    <name evidence="6" type="ORF">BPAG_LOCUS171</name>
</gene>
<reference evidence="6 7" key="2">
    <citation type="submission" date="2018-11" db="EMBL/GenBank/DDBJ databases">
        <authorList>
            <consortium name="Pathogen Informatics"/>
        </authorList>
    </citation>
    <scope>NUCLEOTIDE SEQUENCE [LARGE SCALE GENOMIC DNA]</scope>
</reference>
<evidence type="ECO:0000256" key="3">
    <source>
        <dbReference type="SAM" id="SignalP"/>
    </source>
</evidence>
<feature type="domain" description="Ig-like" evidence="4">
    <location>
        <begin position="19"/>
        <end position="153"/>
    </location>
</feature>
<evidence type="ECO:0000313" key="6">
    <source>
        <dbReference type="EMBL" id="VDN81357.1"/>
    </source>
</evidence>
<accession>A0A0N4SWZ1</accession>
<feature type="signal peptide" evidence="3">
    <location>
        <begin position="1"/>
        <end position="18"/>
    </location>
</feature>
<dbReference type="Pfam" id="PF00041">
    <property type="entry name" value="fn3"/>
    <property type="match status" value="3"/>
</dbReference>
<organism evidence="8">
    <name type="scientific">Brugia pahangi</name>
    <name type="common">Filarial nematode worm</name>
    <dbReference type="NCBI Taxonomy" id="6280"/>
    <lineage>
        <taxon>Eukaryota</taxon>
        <taxon>Metazoa</taxon>
        <taxon>Ecdysozoa</taxon>
        <taxon>Nematoda</taxon>
        <taxon>Chromadorea</taxon>
        <taxon>Rhabditida</taxon>
        <taxon>Spirurina</taxon>
        <taxon>Spiruromorpha</taxon>
        <taxon>Filarioidea</taxon>
        <taxon>Onchocercidae</taxon>
        <taxon>Brugia</taxon>
    </lineage>
</organism>
<keyword evidence="3" id="KW-0732">Signal</keyword>
<feature type="domain" description="Fibronectin type-III" evidence="5">
    <location>
        <begin position="597"/>
        <end position="688"/>
    </location>
</feature>
<feature type="chain" id="PRO_5043121583" evidence="3">
    <location>
        <begin position="19"/>
        <end position="1520"/>
    </location>
</feature>
<dbReference type="InterPro" id="IPR002602">
    <property type="entry name" value="DB"/>
</dbReference>
<dbReference type="Pfam" id="PF01682">
    <property type="entry name" value="DB"/>
    <property type="match status" value="4"/>
</dbReference>
<feature type="domain" description="Fibronectin type-III" evidence="5">
    <location>
        <begin position="836"/>
        <end position="923"/>
    </location>
</feature>
<dbReference type="WBParaSite" id="BPAG_0000017001-mRNA-1">
    <property type="protein sequence ID" value="BPAG_0000017001-mRNA-1"/>
    <property type="gene ID" value="BPAG_0000017001"/>
</dbReference>
<evidence type="ECO:0000256" key="2">
    <source>
        <dbReference type="SAM" id="Phobius"/>
    </source>
</evidence>
<dbReference type="SMART" id="SM00060">
    <property type="entry name" value="FN3"/>
    <property type="match status" value="5"/>
</dbReference>
<dbReference type="Pfam" id="PF07679">
    <property type="entry name" value="I-set"/>
    <property type="match status" value="1"/>
</dbReference>
<dbReference type="PANTHER" id="PTHR46957">
    <property type="entry name" value="CYTOKINE RECEPTOR"/>
    <property type="match status" value="1"/>
</dbReference>
<dbReference type="Proteomes" id="UP000278627">
    <property type="component" value="Unassembled WGS sequence"/>
</dbReference>
<dbReference type="InterPro" id="IPR050713">
    <property type="entry name" value="RTP_Phos/Ushers"/>
</dbReference>
<reference evidence="8" key="1">
    <citation type="submission" date="2016-04" db="UniProtKB">
        <authorList>
            <consortium name="WormBaseParasite"/>
        </authorList>
    </citation>
    <scope>IDENTIFICATION</scope>
</reference>
<evidence type="ECO:0000256" key="1">
    <source>
        <dbReference type="ARBA" id="ARBA00022737"/>
    </source>
</evidence>
<feature type="domain" description="Fibronectin type-III" evidence="5">
    <location>
        <begin position="932"/>
        <end position="1028"/>
    </location>
</feature>
<keyword evidence="2" id="KW-0472">Membrane</keyword>
<protein>
    <submittedName>
        <fullName evidence="8">Ig-like and fibronectin type-III domain-containing protein C25G4.10</fullName>
    </submittedName>
</protein>
<dbReference type="PANTHER" id="PTHR46957:SF3">
    <property type="entry name" value="CYTOKINE RECEPTOR"/>
    <property type="match status" value="1"/>
</dbReference>
<dbReference type="InterPro" id="IPR003599">
    <property type="entry name" value="Ig_sub"/>
</dbReference>
<keyword evidence="7" id="KW-1185">Reference proteome</keyword>
<feature type="domain" description="Fibronectin type-III" evidence="5">
    <location>
        <begin position="1325"/>
        <end position="1414"/>
    </location>
</feature>
<keyword evidence="2" id="KW-0812">Transmembrane</keyword>
<dbReference type="InterPro" id="IPR036116">
    <property type="entry name" value="FN3_sf"/>
</dbReference>
<dbReference type="Gene3D" id="2.60.40.10">
    <property type="entry name" value="Immunoglobulins"/>
    <property type="match status" value="7"/>
</dbReference>
<keyword evidence="2" id="KW-1133">Transmembrane helix</keyword>
<dbReference type="InterPro" id="IPR036179">
    <property type="entry name" value="Ig-like_dom_sf"/>
</dbReference>
<dbReference type="InterPro" id="IPR007110">
    <property type="entry name" value="Ig-like_dom"/>
</dbReference>
<dbReference type="InterPro" id="IPR003961">
    <property type="entry name" value="FN3_dom"/>
</dbReference>
<evidence type="ECO:0000313" key="7">
    <source>
        <dbReference type="Proteomes" id="UP000278627"/>
    </source>
</evidence>
<dbReference type="PROSITE" id="PS50853">
    <property type="entry name" value="FN3"/>
    <property type="match status" value="4"/>
</dbReference>
<sequence>MVQLLLVLLYCIVLRCETKELHLTTSDEGYMTVIQGFAARLECMLNTCVRHASTVIWLKDDVPIFNSTKFLDNSGVDANSVLLQHNIETDKDKECTGSCSDTDACSDGSHCVDNKCCQCASEDFTLVLKNLTFEDAGRYRCQISNQPQQLEFQLEVLESGLKGGFHENISYDYSKCCAEKGISPLCQAMCKPRDMHIHHFDPTSCKTDDYKNFLSCATEGGNRSHVQCCKTQLVPSFCYDFCSGNFQMLRKSHRLCLYYLPEIFECYNRAYLPFPEHPQDLTVNAIRSDELRVCWRPPQPQTSNKHLGIDHYTVYYKQIPSFPFLGGDDGIPLLSGDYEESIPGGMAEDDIAGDITPSDVGSLKRGKRQTWLFVTHDSSTNDSTVREFKFDEVNTTDTCVTLKDLRSATRYIVYVTASNEYGMSVPSSRALAATNAIVTPTNSTLPQIERIPYSFVQIFVVPLTTSLRSIVEDSINIYLDVIIHRFPSRILLECCSSNGVSPYCASKMCDVRTIPNALETIAISTSCRTEWSKVSPCLADGRNHTDCCIKKGVQHDCLKICGGVAEPLTMHSLLCLNLDIAAIYQCLRQGYDTRPSPPQNVTVTTVTESSAEVEWTEPAVNAHLAVSYSLFLRKDDRSPNVIEVHNVTSPHTEYGLTPDTEYTVYLQSHGTTGDSLMSTAQVFFTHPLVSSFCPHGEPLYDPNGHRYYCGAGIRDCPPNYDCVVAGTSETDTFCCSKPLKINLAKDCCQQRGVPANCLSMCSNSTPLTLECSEYGDIWVQCTSEGHDHTRCCAESGIPDECISACRHPFTFERSCIEYTPVLAKCFSWLTTNLPSAVANLEVTSRNSSSVIFSWDIPLQRPADVYQVTLEKSTSVFRQINVTTNSARFDDLQPSTNYTAFVTAFNKHGSSPPSFKISFETLPDNEQNDRPLPPFGLHIVWNHGRRINITWNWSSIRYNGQRITDPVTYTVNYVSTGNASVWNSVKTQNMWHVMENLTMNSLYEVYVYVSDGNLQSRSSSVVTVLAAPDEYSLPEPQITITPENANRTYRVNEQIAVKCTVHSDRVLNLDLLIGKTLIHSEPSKMTVETFLNVAENNNLITCTVMDTDGRQNRAQMHIFVQFGPIVNMVTEQIYAYDDLSAEIQCIVQGYPEPMLEWHYQKSPNAIRTERLNDPVLVKTTALNQYVHTLLIKNVTGRNGIYSCKAVGADGTEITKSAELNIAKAALPLTPRFILQCCVEAKISEKCLRVCSVNPEIDSDCSAFSEDLLRCANDGRDHRACCMKTRVPSDCLGMCSGNKVSNNALCSIFAPRAVACMIRGHERAPSPPTLLRYENVSPDSVKISWNETEADPYKVYAIYYRQENSNGNFTVVKTSNTEVVIDGLDPNTNYDLALVSANALGHSPFLETKIINTFGPTRSHTFISAFFFTFLVAAAASFVVYTIRTNSWLRVIQKLHRSQPLSDRDPSVAFENPGYGTEVQIRGLAHSDSIAATEWQNADLEVADNLPTEANNGMRYAKLNSS</sequence>
<dbReference type="PROSITE" id="PS50835">
    <property type="entry name" value="IG_LIKE"/>
    <property type="match status" value="2"/>
</dbReference>
<proteinExistence type="predicted"/>
<feature type="domain" description="Ig-like" evidence="4">
    <location>
        <begin position="1123"/>
        <end position="1219"/>
    </location>
</feature>
<dbReference type="InterPro" id="IPR013783">
    <property type="entry name" value="Ig-like_fold"/>
</dbReference>
<evidence type="ECO:0000259" key="4">
    <source>
        <dbReference type="PROSITE" id="PS50835"/>
    </source>
</evidence>
<evidence type="ECO:0000313" key="8">
    <source>
        <dbReference type="WBParaSite" id="BPAG_0000017001-mRNA-1"/>
    </source>
</evidence>
<dbReference type="CDD" id="cd00063">
    <property type="entry name" value="FN3"/>
    <property type="match status" value="5"/>
</dbReference>
<dbReference type="GO" id="GO:0016020">
    <property type="term" value="C:membrane"/>
    <property type="evidence" value="ECO:0007669"/>
    <property type="project" value="UniProtKB-SubCell"/>
</dbReference>
<evidence type="ECO:0000259" key="5">
    <source>
        <dbReference type="PROSITE" id="PS50853"/>
    </source>
</evidence>
<dbReference type="SUPFAM" id="SSF48726">
    <property type="entry name" value="Immunoglobulin"/>
    <property type="match status" value="2"/>
</dbReference>
<dbReference type="EMBL" id="UZAD01000007">
    <property type="protein sequence ID" value="VDN81357.1"/>
    <property type="molecule type" value="Genomic_DNA"/>
</dbReference>
<dbReference type="InterPro" id="IPR013098">
    <property type="entry name" value="Ig_I-set"/>
</dbReference>
<dbReference type="STRING" id="6280.A0A0N4SWZ1"/>
<dbReference type="SMART" id="SM00409">
    <property type="entry name" value="IG"/>
    <property type="match status" value="2"/>
</dbReference>